<evidence type="ECO:0000313" key="4">
    <source>
        <dbReference type="EMBL" id="PRX47790.1"/>
    </source>
</evidence>
<feature type="domain" description="FHA" evidence="3">
    <location>
        <begin position="115"/>
        <end position="164"/>
    </location>
</feature>
<dbReference type="SUPFAM" id="SSF49879">
    <property type="entry name" value="SMAD/FHA domain"/>
    <property type="match status" value="1"/>
</dbReference>
<dbReference type="Proteomes" id="UP000238362">
    <property type="component" value="Unassembled WGS sequence"/>
</dbReference>
<protein>
    <submittedName>
        <fullName evidence="4">Type III secretion system (T3SS) inner membrane Yop/YscD-like protein</fullName>
    </submittedName>
</protein>
<dbReference type="CDD" id="cd22693">
    <property type="entry name" value="FHA_FhaB-like"/>
    <property type="match status" value="1"/>
</dbReference>
<evidence type="ECO:0000313" key="5">
    <source>
        <dbReference type="Proteomes" id="UP000238362"/>
    </source>
</evidence>
<dbReference type="InterPro" id="IPR008984">
    <property type="entry name" value="SMAD_FHA_dom_sf"/>
</dbReference>
<dbReference type="InterPro" id="IPR050923">
    <property type="entry name" value="Cell_Proc_Reg/RNA_Proc"/>
</dbReference>
<dbReference type="SMART" id="SM00240">
    <property type="entry name" value="FHA"/>
    <property type="match status" value="1"/>
</dbReference>
<accession>A0A2T0LVB7</accession>
<name>A0A2T0LVB7_9PSEU</name>
<organism evidence="4 5">
    <name type="scientific">Prauserella shujinwangii</name>
    <dbReference type="NCBI Taxonomy" id="1453103"/>
    <lineage>
        <taxon>Bacteria</taxon>
        <taxon>Bacillati</taxon>
        <taxon>Actinomycetota</taxon>
        <taxon>Actinomycetes</taxon>
        <taxon>Pseudonocardiales</taxon>
        <taxon>Pseudonocardiaceae</taxon>
        <taxon>Prauserella</taxon>
    </lineage>
</organism>
<dbReference type="Pfam" id="PF00498">
    <property type="entry name" value="FHA"/>
    <property type="match status" value="1"/>
</dbReference>
<keyword evidence="1" id="KW-0597">Phosphoprotein</keyword>
<dbReference type="PROSITE" id="PS50006">
    <property type="entry name" value="FHA_DOMAIN"/>
    <property type="match status" value="1"/>
</dbReference>
<evidence type="ECO:0000256" key="1">
    <source>
        <dbReference type="ARBA" id="ARBA00022553"/>
    </source>
</evidence>
<proteinExistence type="predicted"/>
<gene>
    <name evidence="4" type="ORF">B0I33_105372</name>
</gene>
<dbReference type="InterPro" id="IPR000253">
    <property type="entry name" value="FHA_dom"/>
</dbReference>
<comment type="caution">
    <text evidence="4">The sequence shown here is derived from an EMBL/GenBank/DDBJ whole genome shotgun (WGS) entry which is preliminary data.</text>
</comment>
<reference evidence="4 5" key="1">
    <citation type="submission" date="2018-03" db="EMBL/GenBank/DDBJ databases">
        <title>Genomic Encyclopedia of Type Strains, Phase III (KMG-III): the genomes of soil and plant-associated and newly described type strains.</title>
        <authorList>
            <person name="Whitman W."/>
        </authorList>
    </citation>
    <scope>NUCLEOTIDE SEQUENCE [LARGE SCALE GENOMIC DNA]</scope>
    <source>
        <strain evidence="4 5">CGMCC 4.7125</strain>
    </source>
</reference>
<feature type="compositionally biased region" description="Gly residues" evidence="2">
    <location>
        <begin position="1"/>
        <end position="10"/>
    </location>
</feature>
<dbReference type="AlphaFoldDB" id="A0A2T0LVB7"/>
<dbReference type="Gene3D" id="2.60.200.20">
    <property type="match status" value="1"/>
</dbReference>
<feature type="region of interest" description="Disordered" evidence="2">
    <location>
        <begin position="1"/>
        <end position="29"/>
    </location>
</feature>
<dbReference type="EMBL" id="PVNH01000005">
    <property type="protein sequence ID" value="PRX47790.1"/>
    <property type="molecule type" value="Genomic_DNA"/>
</dbReference>
<evidence type="ECO:0000259" key="3">
    <source>
        <dbReference type="PROSITE" id="PS50006"/>
    </source>
</evidence>
<sequence length="187" mass="20464">MPRAGFGGPAGWASRIGRTRRHGQGATRRELTQQVPELVVQLTRAGFLLLLWLFVLAALRVVRSDLYAASGLRVNVPSFRRGKEKKPRGGKAPRQLVVTHGALAGTRIALDGKPILIGRADDSTLVLDDDYASTRHARLSLRGDEWYVEDLGSTNGTYLDRAKVTAPLRVPLGVPIRIGKTVIELRP</sequence>
<dbReference type="PANTHER" id="PTHR23308">
    <property type="entry name" value="NUCLEAR INHIBITOR OF PROTEIN PHOSPHATASE-1"/>
    <property type="match status" value="1"/>
</dbReference>
<keyword evidence="5" id="KW-1185">Reference proteome</keyword>
<evidence type="ECO:0000256" key="2">
    <source>
        <dbReference type="SAM" id="MobiDB-lite"/>
    </source>
</evidence>